<gene>
    <name evidence="2" type="ORF">EJ08DRAFT_150173</name>
</gene>
<organism evidence="2 3">
    <name type="scientific">Tothia fuscella</name>
    <dbReference type="NCBI Taxonomy" id="1048955"/>
    <lineage>
        <taxon>Eukaryota</taxon>
        <taxon>Fungi</taxon>
        <taxon>Dikarya</taxon>
        <taxon>Ascomycota</taxon>
        <taxon>Pezizomycotina</taxon>
        <taxon>Dothideomycetes</taxon>
        <taxon>Pleosporomycetidae</taxon>
        <taxon>Venturiales</taxon>
        <taxon>Cylindrosympodiaceae</taxon>
        <taxon>Tothia</taxon>
    </lineage>
</organism>
<dbReference type="Proteomes" id="UP000800235">
    <property type="component" value="Unassembled WGS sequence"/>
</dbReference>
<reference evidence="2" key="1">
    <citation type="journal article" date="2020" name="Stud. Mycol.">
        <title>101 Dothideomycetes genomes: a test case for predicting lifestyles and emergence of pathogens.</title>
        <authorList>
            <person name="Haridas S."/>
            <person name="Albert R."/>
            <person name="Binder M."/>
            <person name="Bloem J."/>
            <person name="Labutti K."/>
            <person name="Salamov A."/>
            <person name="Andreopoulos B."/>
            <person name="Baker S."/>
            <person name="Barry K."/>
            <person name="Bills G."/>
            <person name="Bluhm B."/>
            <person name="Cannon C."/>
            <person name="Castanera R."/>
            <person name="Culley D."/>
            <person name="Daum C."/>
            <person name="Ezra D."/>
            <person name="Gonzalez J."/>
            <person name="Henrissat B."/>
            <person name="Kuo A."/>
            <person name="Liang C."/>
            <person name="Lipzen A."/>
            <person name="Lutzoni F."/>
            <person name="Magnuson J."/>
            <person name="Mondo S."/>
            <person name="Nolan M."/>
            <person name="Ohm R."/>
            <person name="Pangilinan J."/>
            <person name="Park H.-J."/>
            <person name="Ramirez L."/>
            <person name="Alfaro M."/>
            <person name="Sun H."/>
            <person name="Tritt A."/>
            <person name="Yoshinaga Y."/>
            <person name="Zwiers L.-H."/>
            <person name="Turgeon B."/>
            <person name="Goodwin S."/>
            <person name="Spatafora J."/>
            <person name="Crous P."/>
            <person name="Grigoriev I."/>
        </authorList>
    </citation>
    <scope>NUCLEOTIDE SEQUENCE</scope>
    <source>
        <strain evidence="2">CBS 130266</strain>
    </source>
</reference>
<dbReference type="EMBL" id="MU007010">
    <property type="protein sequence ID" value="KAF2436530.1"/>
    <property type="molecule type" value="Genomic_DNA"/>
</dbReference>
<dbReference type="InterPro" id="IPR000608">
    <property type="entry name" value="UBC"/>
</dbReference>
<dbReference type="InterPro" id="IPR016135">
    <property type="entry name" value="UBQ-conjugating_enzyme/RWD"/>
</dbReference>
<dbReference type="Gene3D" id="3.10.110.10">
    <property type="entry name" value="Ubiquitin Conjugating Enzyme"/>
    <property type="match status" value="1"/>
</dbReference>
<evidence type="ECO:0000313" key="3">
    <source>
        <dbReference type="Proteomes" id="UP000800235"/>
    </source>
</evidence>
<feature type="domain" description="UBC core" evidence="1">
    <location>
        <begin position="37"/>
        <end position="105"/>
    </location>
</feature>
<dbReference type="AlphaFoldDB" id="A0A9P4P3A0"/>
<evidence type="ECO:0000259" key="1">
    <source>
        <dbReference type="Pfam" id="PF00179"/>
    </source>
</evidence>
<evidence type="ECO:0000313" key="2">
    <source>
        <dbReference type="EMBL" id="KAF2436530.1"/>
    </source>
</evidence>
<protein>
    <recommendedName>
        <fullName evidence="1">UBC core domain-containing protein</fullName>
    </recommendedName>
</protein>
<keyword evidence="3" id="KW-1185">Reference proteome</keyword>
<proteinExistence type="predicted"/>
<dbReference type="SUPFAM" id="SSF54495">
    <property type="entry name" value="UBC-like"/>
    <property type="match status" value="1"/>
</dbReference>
<name>A0A9P4P3A0_9PEZI</name>
<dbReference type="Pfam" id="PF00179">
    <property type="entry name" value="UQ_con"/>
    <property type="match status" value="1"/>
</dbReference>
<dbReference type="OrthoDB" id="5596422at2759"/>
<sequence length="323" mass="34838">MICLGFQTGCAEPATHPPISTDSMPLSSFSKQNLLLEFSSLKYACPDGVYVTITPGEASLWSGILSVRKGPYAPAVLRFQISFPSQFPAAAPLITFSTDIFHPLLTPLTTLTYTTNASTADTVSATDDERLPPGGFSLRHGFPQWFRKSSIRGVGSRVPSASSASPSMSDANSGYSSPHVTVFQLLEYIRCAFSDADLLDSIPVEAAANPGAYQAWQSYRGRFLDNSSETLRSSSPATRGSSGTASLLFPAPDEVKIAANRSRQPGAWNWDGVWEERVKKGVQNSLSEAVLFGSAVSGDDIIRFSDMEPNALQRVTENIARCY</sequence>
<accession>A0A9P4P3A0</accession>
<dbReference type="CDD" id="cd23814">
    <property type="entry name" value="UEV_AKTIP"/>
    <property type="match status" value="1"/>
</dbReference>
<comment type="caution">
    <text evidence="2">The sequence shown here is derived from an EMBL/GenBank/DDBJ whole genome shotgun (WGS) entry which is preliminary data.</text>
</comment>